<proteinExistence type="predicted"/>
<keyword evidence="4" id="KW-1185">Reference proteome</keyword>
<evidence type="ECO:0000313" key="3">
    <source>
        <dbReference type="EMBL" id="KAK3363869.1"/>
    </source>
</evidence>
<dbReference type="AlphaFoldDB" id="A0AAJ0HWJ0"/>
<dbReference type="InterPro" id="IPR040976">
    <property type="entry name" value="Pkinase_fungal"/>
</dbReference>
<protein>
    <recommendedName>
        <fullName evidence="2">Fungal-type protein kinase domain-containing protein</fullName>
    </recommendedName>
</protein>
<dbReference type="Proteomes" id="UP001275084">
    <property type="component" value="Unassembled WGS sequence"/>
</dbReference>
<feature type="region of interest" description="Disordered" evidence="1">
    <location>
        <begin position="99"/>
        <end position="118"/>
    </location>
</feature>
<dbReference type="PANTHER" id="PTHR38248:SF2">
    <property type="entry name" value="FUNK1 11"/>
    <property type="match status" value="1"/>
</dbReference>
<reference evidence="3" key="2">
    <citation type="submission" date="2023-06" db="EMBL/GenBank/DDBJ databases">
        <authorList>
            <consortium name="Lawrence Berkeley National Laboratory"/>
            <person name="Haridas S."/>
            <person name="Hensen N."/>
            <person name="Bonometti L."/>
            <person name="Westerberg I."/>
            <person name="Brannstrom I.O."/>
            <person name="Guillou S."/>
            <person name="Cros-Aarteil S."/>
            <person name="Calhoun S."/>
            <person name="Kuo A."/>
            <person name="Mondo S."/>
            <person name="Pangilinan J."/>
            <person name="Riley R."/>
            <person name="Labutti K."/>
            <person name="Andreopoulos B."/>
            <person name="Lipzen A."/>
            <person name="Chen C."/>
            <person name="Yanf M."/>
            <person name="Daum C."/>
            <person name="Ng V."/>
            <person name="Clum A."/>
            <person name="Steindorff A."/>
            <person name="Ohm R."/>
            <person name="Martin F."/>
            <person name="Silar P."/>
            <person name="Natvig D."/>
            <person name="Lalanne C."/>
            <person name="Gautier V."/>
            <person name="Ament-Velasquez S.L."/>
            <person name="Kruys A."/>
            <person name="Hutchinson M.I."/>
            <person name="Powell A.J."/>
            <person name="Barry K."/>
            <person name="Miller A.N."/>
            <person name="Grigoriev I.V."/>
            <person name="Debuchy R."/>
            <person name="Gladieux P."/>
            <person name="Thoren M.H."/>
            <person name="Johannesson H."/>
        </authorList>
    </citation>
    <scope>NUCLEOTIDE SEQUENCE</scope>
    <source>
        <strain evidence="3">CBS 955.72</strain>
    </source>
</reference>
<feature type="non-terminal residue" evidence="3">
    <location>
        <position position="1"/>
    </location>
</feature>
<dbReference type="PANTHER" id="PTHR38248">
    <property type="entry name" value="FUNK1 6"/>
    <property type="match status" value="1"/>
</dbReference>
<comment type="caution">
    <text evidence="3">The sequence shown here is derived from an EMBL/GenBank/DDBJ whole genome shotgun (WGS) entry which is preliminary data.</text>
</comment>
<name>A0AAJ0HWJ0_9PEZI</name>
<sequence length="118" mass="13231">VRVWGFDRLGGLASKRFDINEDGSLFVFTALGFDPTTRTQNGERLIGINRNGSTERLITDEVMQRARCVAGRATTCWKAHREGLPQMPLVIKDSWQYPERNGEGELGVGKGSRGKRKH</sequence>
<dbReference type="EMBL" id="JAUIQD010000001">
    <property type="protein sequence ID" value="KAK3363869.1"/>
    <property type="molecule type" value="Genomic_DNA"/>
</dbReference>
<reference evidence="3" key="1">
    <citation type="journal article" date="2023" name="Mol. Phylogenet. Evol.">
        <title>Genome-scale phylogeny and comparative genomics of the fungal order Sordariales.</title>
        <authorList>
            <person name="Hensen N."/>
            <person name="Bonometti L."/>
            <person name="Westerberg I."/>
            <person name="Brannstrom I.O."/>
            <person name="Guillou S."/>
            <person name="Cros-Aarteil S."/>
            <person name="Calhoun S."/>
            <person name="Haridas S."/>
            <person name="Kuo A."/>
            <person name="Mondo S."/>
            <person name="Pangilinan J."/>
            <person name="Riley R."/>
            <person name="LaButti K."/>
            <person name="Andreopoulos B."/>
            <person name="Lipzen A."/>
            <person name="Chen C."/>
            <person name="Yan M."/>
            <person name="Daum C."/>
            <person name="Ng V."/>
            <person name="Clum A."/>
            <person name="Steindorff A."/>
            <person name="Ohm R.A."/>
            <person name="Martin F."/>
            <person name="Silar P."/>
            <person name="Natvig D.O."/>
            <person name="Lalanne C."/>
            <person name="Gautier V."/>
            <person name="Ament-Velasquez S.L."/>
            <person name="Kruys A."/>
            <person name="Hutchinson M.I."/>
            <person name="Powell A.J."/>
            <person name="Barry K."/>
            <person name="Miller A.N."/>
            <person name="Grigoriev I.V."/>
            <person name="Debuchy R."/>
            <person name="Gladieux P."/>
            <person name="Hiltunen Thoren M."/>
            <person name="Johannesson H."/>
        </authorList>
    </citation>
    <scope>NUCLEOTIDE SEQUENCE</scope>
    <source>
        <strain evidence="3">CBS 955.72</strain>
    </source>
</reference>
<organism evidence="3 4">
    <name type="scientific">Lasiosphaeria hispida</name>
    <dbReference type="NCBI Taxonomy" id="260671"/>
    <lineage>
        <taxon>Eukaryota</taxon>
        <taxon>Fungi</taxon>
        <taxon>Dikarya</taxon>
        <taxon>Ascomycota</taxon>
        <taxon>Pezizomycotina</taxon>
        <taxon>Sordariomycetes</taxon>
        <taxon>Sordariomycetidae</taxon>
        <taxon>Sordariales</taxon>
        <taxon>Lasiosphaeriaceae</taxon>
        <taxon>Lasiosphaeria</taxon>
    </lineage>
</organism>
<feature type="domain" description="Fungal-type protein kinase" evidence="2">
    <location>
        <begin position="1"/>
        <end position="106"/>
    </location>
</feature>
<evidence type="ECO:0000256" key="1">
    <source>
        <dbReference type="SAM" id="MobiDB-lite"/>
    </source>
</evidence>
<gene>
    <name evidence="3" type="ORF">B0T25DRAFT_597397</name>
</gene>
<evidence type="ECO:0000259" key="2">
    <source>
        <dbReference type="Pfam" id="PF17667"/>
    </source>
</evidence>
<evidence type="ECO:0000313" key="4">
    <source>
        <dbReference type="Proteomes" id="UP001275084"/>
    </source>
</evidence>
<dbReference type="Pfam" id="PF17667">
    <property type="entry name" value="Pkinase_fungal"/>
    <property type="match status" value="1"/>
</dbReference>
<accession>A0AAJ0HWJ0</accession>